<feature type="transmembrane region" description="Helical" evidence="1">
    <location>
        <begin position="87"/>
        <end position="110"/>
    </location>
</feature>
<organism evidence="2 3">
    <name type="scientific">Fictibacillus iocasae</name>
    <dbReference type="NCBI Taxonomy" id="2715437"/>
    <lineage>
        <taxon>Bacteria</taxon>
        <taxon>Bacillati</taxon>
        <taxon>Bacillota</taxon>
        <taxon>Bacilli</taxon>
        <taxon>Bacillales</taxon>
        <taxon>Fictibacillaceae</taxon>
        <taxon>Fictibacillus</taxon>
    </lineage>
</organism>
<gene>
    <name evidence="2" type="ORF">ACFQPF_17890</name>
</gene>
<feature type="transmembrane region" description="Helical" evidence="1">
    <location>
        <begin position="176"/>
        <end position="196"/>
    </location>
</feature>
<keyword evidence="3" id="KW-1185">Reference proteome</keyword>
<proteinExistence type="predicted"/>
<keyword evidence="1" id="KW-0472">Membrane</keyword>
<evidence type="ECO:0000313" key="3">
    <source>
        <dbReference type="Proteomes" id="UP001596549"/>
    </source>
</evidence>
<keyword evidence="1" id="KW-1133">Transmembrane helix</keyword>
<accession>A0ABW2NT26</accession>
<feature type="transmembrane region" description="Helical" evidence="1">
    <location>
        <begin position="51"/>
        <end position="75"/>
    </location>
</feature>
<feature type="transmembrane region" description="Helical" evidence="1">
    <location>
        <begin position="12"/>
        <end position="31"/>
    </location>
</feature>
<keyword evidence="1" id="KW-0812">Transmembrane</keyword>
<protein>
    <submittedName>
        <fullName evidence="2">Uncharacterized protein</fullName>
    </submittedName>
</protein>
<sequence>MGLLNERDSVLFKMTVYLPFPLFLIGWLFYYSSKNKLVEYAKDIDIHLAQIFTDLLNGSEIIVWLTMAYFAIMYITRSRLMLFYSPVIFVLLLFLQTIFPNFLLFCTIYGSFDSFFTFIGGSALTLAPAVFIVLYHINSHMFFVYSSLVTGLIVFIMPLILRDDLAVQLPGYKPYVSLLAATVIFYFVGPIAVLLLNEYRTVRSKVNRNEFIDDSEINELRNN</sequence>
<feature type="transmembrane region" description="Helical" evidence="1">
    <location>
        <begin position="116"/>
        <end position="135"/>
    </location>
</feature>
<dbReference type="Proteomes" id="UP001596549">
    <property type="component" value="Unassembled WGS sequence"/>
</dbReference>
<comment type="caution">
    <text evidence="2">The sequence shown here is derived from an EMBL/GenBank/DDBJ whole genome shotgun (WGS) entry which is preliminary data.</text>
</comment>
<dbReference type="RefSeq" id="WP_379751532.1">
    <property type="nucleotide sequence ID" value="NZ_JBHTCP010000052.1"/>
</dbReference>
<dbReference type="EMBL" id="JBHTCP010000052">
    <property type="protein sequence ID" value="MFC7373517.1"/>
    <property type="molecule type" value="Genomic_DNA"/>
</dbReference>
<name>A0ABW2NT26_9BACL</name>
<reference evidence="3" key="1">
    <citation type="journal article" date="2019" name="Int. J. Syst. Evol. Microbiol.">
        <title>The Global Catalogue of Microorganisms (GCM) 10K type strain sequencing project: providing services to taxonomists for standard genome sequencing and annotation.</title>
        <authorList>
            <consortium name="The Broad Institute Genomics Platform"/>
            <consortium name="The Broad Institute Genome Sequencing Center for Infectious Disease"/>
            <person name="Wu L."/>
            <person name="Ma J."/>
        </authorList>
    </citation>
    <scope>NUCLEOTIDE SEQUENCE [LARGE SCALE GENOMIC DNA]</scope>
    <source>
        <strain evidence="3">NBRC 106396</strain>
    </source>
</reference>
<evidence type="ECO:0000313" key="2">
    <source>
        <dbReference type="EMBL" id="MFC7373517.1"/>
    </source>
</evidence>
<feature type="transmembrane region" description="Helical" evidence="1">
    <location>
        <begin position="142"/>
        <end position="161"/>
    </location>
</feature>
<evidence type="ECO:0000256" key="1">
    <source>
        <dbReference type="SAM" id="Phobius"/>
    </source>
</evidence>